<dbReference type="NCBIfam" id="NF042934">
    <property type="entry name" value="cis_reg_atten"/>
    <property type="match status" value="1"/>
</dbReference>
<reference evidence="1" key="1">
    <citation type="submission" date="2024-05" db="EMBL/GenBank/DDBJ databases">
        <authorList>
            <person name="Cai S.Y."/>
            <person name="Jin L.M."/>
            <person name="Li H.R."/>
        </authorList>
    </citation>
    <scope>NUCLEOTIDE SEQUENCE</scope>
    <source>
        <strain evidence="1">A5-74</strain>
    </source>
</reference>
<dbReference type="InterPro" id="IPR049979">
    <property type="entry name" value="Cys_resp_CS_actino"/>
</dbReference>
<accession>A0AAU8DWH6</accession>
<protein>
    <submittedName>
        <fullName evidence="1">Leader peptide</fullName>
    </submittedName>
</protein>
<dbReference type="EMBL" id="CP159218">
    <property type="protein sequence ID" value="XCG65831.1"/>
    <property type="molecule type" value="Genomic_DNA"/>
</dbReference>
<dbReference type="AlphaFoldDB" id="A0AAU8DWH6"/>
<proteinExistence type="predicted"/>
<evidence type="ECO:0000313" key="1">
    <source>
        <dbReference type="EMBL" id="XCG65831.1"/>
    </source>
</evidence>
<name>A0AAU8DWH6_9ACTN</name>
<sequence>MVSRRHVDLGRLSSALCRSTFAAR</sequence>
<gene>
    <name evidence="1" type="ORF">ABLG96_08685</name>
</gene>
<organism evidence="1">
    <name type="scientific">Nakamurella sp. A5-74</name>
    <dbReference type="NCBI Taxonomy" id="3158264"/>
    <lineage>
        <taxon>Bacteria</taxon>
        <taxon>Bacillati</taxon>
        <taxon>Actinomycetota</taxon>
        <taxon>Actinomycetes</taxon>
        <taxon>Nakamurellales</taxon>
        <taxon>Nakamurellaceae</taxon>
        <taxon>Nakamurella</taxon>
    </lineage>
</organism>
<dbReference type="RefSeq" id="WP_353651435.1">
    <property type="nucleotide sequence ID" value="NZ_CP159218.1"/>
</dbReference>